<dbReference type="Gene3D" id="3.40.50.720">
    <property type="entry name" value="NAD(P)-binding Rossmann-like Domain"/>
    <property type="match status" value="1"/>
</dbReference>
<dbReference type="InterPro" id="IPR003148">
    <property type="entry name" value="RCK_N"/>
</dbReference>
<dbReference type="Proteomes" id="UP001461341">
    <property type="component" value="Chromosome"/>
</dbReference>
<proteinExistence type="predicted"/>
<evidence type="ECO:0000259" key="2">
    <source>
        <dbReference type="PROSITE" id="PS51202"/>
    </source>
</evidence>
<dbReference type="Gene3D" id="3.30.70.1450">
    <property type="entry name" value="Regulator of K+ conductance, C-terminal domain"/>
    <property type="match status" value="1"/>
</dbReference>
<accession>A0ABZ2YDY6</accession>
<dbReference type="SUPFAM" id="SSF116726">
    <property type="entry name" value="TrkA C-terminal domain-like"/>
    <property type="match status" value="1"/>
</dbReference>
<dbReference type="RefSeq" id="WP_369018661.1">
    <property type="nucleotide sequence ID" value="NZ_CP121689.1"/>
</dbReference>
<dbReference type="InterPro" id="IPR050721">
    <property type="entry name" value="Trk_Ktr_HKT_K-transport"/>
</dbReference>
<dbReference type="PANTHER" id="PTHR43833:SF7">
    <property type="entry name" value="KTR SYSTEM POTASSIUM UPTAKE PROTEIN C"/>
    <property type="match status" value="1"/>
</dbReference>
<dbReference type="InterPro" id="IPR036291">
    <property type="entry name" value="NAD(P)-bd_dom_sf"/>
</dbReference>
<organism evidence="3 4">
    <name type="scientific">Thermatribacter velox</name>
    <dbReference type="NCBI Taxonomy" id="3039681"/>
    <lineage>
        <taxon>Bacteria</taxon>
        <taxon>Pseudomonadati</taxon>
        <taxon>Atribacterota</taxon>
        <taxon>Atribacteria</taxon>
        <taxon>Atribacterales</taxon>
        <taxon>Thermatribacteraceae</taxon>
        <taxon>Thermatribacter</taxon>
    </lineage>
</organism>
<dbReference type="InterPro" id="IPR006037">
    <property type="entry name" value="RCK_C"/>
</dbReference>
<dbReference type="PANTHER" id="PTHR43833">
    <property type="entry name" value="POTASSIUM CHANNEL PROTEIN 2-RELATED-RELATED"/>
    <property type="match status" value="1"/>
</dbReference>
<keyword evidence="4" id="KW-1185">Reference proteome</keyword>
<dbReference type="EMBL" id="CP121689">
    <property type="protein sequence ID" value="WZL76496.1"/>
    <property type="molecule type" value="Genomic_DNA"/>
</dbReference>
<gene>
    <name evidence="3" type="ORF">QBE54_01825</name>
</gene>
<dbReference type="PROSITE" id="PS51202">
    <property type="entry name" value="RCK_C"/>
    <property type="match status" value="1"/>
</dbReference>
<protein>
    <submittedName>
        <fullName evidence="3">TrkA family potassium uptake protein</fullName>
    </submittedName>
</protein>
<dbReference type="Pfam" id="PF02254">
    <property type="entry name" value="TrkA_N"/>
    <property type="match status" value="1"/>
</dbReference>
<feature type="domain" description="RCK C-terminal" evidence="2">
    <location>
        <begin position="135"/>
        <end position="218"/>
    </location>
</feature>
<evidence type="ECO:0000313" key="4">
    <source>
        <dbReference type="Proteomes" id="UP001461341"/>
    </source>
</evidence>
<feature type="domain" description="RCK N-terminal" evidence="1">
    <location>
        <begin position="1"/>
        <end position="117"/>
    </location>
</feature>
<name>A0ABZ2YDY6_9BACT</name>
<dbReference type="InterPro" id="IPR036721">
    <property type="entry name" value="RCK_C_sf"/>
</dbReference>
<evidence type="ECO:0000313" key="3">
    <source>
        <dbReference type="EMBL" id="WZL76496.1"/>
    </source>
</evidence>
<dbReference type="PROSITE" id="PS51201">
    <property type="entry name" value="RCK_N"/>
    <property type="match status" value="1"/>
</dbReference>
<dbReference type="Pfam" id="PF02080">
    <property type="entry name" value="TrkA_C"/>
    <property type="match status" value="1"/>
</dbReference>
<reference evidence="3 4" key="1">
    <citation type="submission" date="2023-03" db="EMBL/GenBank/DDBJ databases">
        <title>Novel Species.</title>
        <authorList>
            <person name="Ma S."/>
        </authorList>
    </citation>
    <scope>NUCLEOTIDE SEQUENCE [LARGE SCALE GENOMIC DNA]</scope>
    <source>
        <strain evidence="3 4">B11</strain>
    </source>
</reference>
<sequence>MRQIAVFGLGVFGSSLALDLYKLGFTVLGVDIKEEPVKELAGKITEVVQADTTDEKVLEALGIKNFDVAVVSIGDDIQSSVLTTITLKELGVPFIVARAINKMHGKILSKIGADRVIFPEQDMAFKLAKTLALPNAIRTEELFPGYNIVESKVPPFLYGLTLGKAQLRNRYGINVLAIKRGEEYIVSPSADEMLLKGDIIYVLGNEQQLQQFFRSSESNRGREVRVNGKNGK</sequence>
<evidence type="ECO:0000259" key="1">
    <source>
        <dbReference type="PROSITE" id="PS51201"/>
    </source>
</evidence>
<dbReference type="SUPFAM" id="SSF51735">
    <property type="entry name" value="NAD(P)-binding Rossmann-fold domains"/>
    <property type="match status" value="1"/>
</dbReference>